<dbReference type="AlphaFoldDB" id="A0A5M6CM08"/>
<gene>
    <name evidence="2" type="ORF">F0919_00875</name>
</gene>
<dbReference type="CDD" id="cd04301">
    <property type="entry name" value="NAT_SF"/>
    <property type="match status" value="1"/>
</dbReference>
<organism evidence="2 3">
    <name type="scientific">Taibaiella lutea</name>
    <dbReference type="NCBI Taxonomy" id="2608001"/>
    <lineage>
        <taxon>Bacteria</taxon>
        <taxon>Pseudomonadati</taxon>
        <taxon>Bacteroidota</taxon>
        <taxon>Chitinophagia</taxon>
        <taxon>Chitinophagales</taxon>
        <taxon>Chitinophagaceae</taxon>
        <taxon>Taibaiella</taxon>
    </lineage>
</organism>
<dbReference type="PANTHER" id="PTHR42919">
    <property type="entry name" value="N-ALPHA-ACETYLTRANSFERASE"/>
    <property type="match status" value="1"/>
</dbReference>
<protein>
    <submittedName>
        <fullName evidence="2">GNAT family N-acetyltransferase</fullName>
    </submittedName>
</protein>
<dbReference type="InterPro" id="IPR051556">
    <property type="entry name" value="N-term/lysine_N-AcTrnsfr"/>
</dbReference>
<name>A0A5M6CM08_9BACT</name>
<reference evidence="2 3" key="1">
    <citation type="submission" date="2019-09" db="EMBL/GenBank/DDBJ databases">
        <title>Genome sequence and assembly of Taibaiella sp.</title>
        <authorList>
            <person name="Chhetri G."/>
        </authorList>
    </citation>
    <scope>NUCLEOTIDE SEQUENCE [LARGE SCALE GENOMIC DNA]</scope>
    <source>
        <strain evidence="2 3">KVB11</strain>
    </source>
</reference>
<dbReference type="PROSITE" id="PS51186">
    <property type="entry name" value="GNAT"/>
    <property type="match status" value="1"/>
</dbReference>
<dbReference type="PANTHER" id="PTHR42919:SF20">
    <property type="entry name" value="GCN5-RELATED N-ACETYLTRANSFERASE 10, CHLOROPLASTIC"/>
    <property type="match status" value="1"/>
</dbReference>
<keyword evidence="2" id="KW-0808">Transferase</keyword>
<dbReference type="InterPro" id="IPR000182">
    <property type="entry name" value="GNAT_dom"/>
</dbReference>
<comment type="caution">
    <text evidence="2">The sequence shown here is derived from an EMBL/GenBank/DDBJ whole genome shotgun (WGS) entry which is preliminary data.</text>
</comment>
<dbReference type="GO" id="GO:0031415">
    <property type="term" value="C:NatA complex"/>
    <property type="evidence" value="ECO:0007669"/>
    <property type="project" value="TreeGrafter"/>
</dbReference>
<dbReference type="Gene3D" id="3.40.630.30">
    <property type="match status" value="1"/>
</dbReference>
<dbReference type="RefSeq" id="WP_150030824.1">
    <property type="nucleotide sequence ID" value="NZ_VWSH01000001.1"/>
</dbReference>
<sequence>MDIIYKKETATRLDILQLLELSSEYFFPPLYKEVDIKEYAEKIFSKATTFEAWHDDILVGLIAVYLNDNETNIGFITSVVVAPKFFSQGIAGNLLENLFEHVKQINFRSIKLQVSKDNETAFLLYKKKGFQTVDTEGLKYTMEIKL</sequence>
<feature type="domain" description="N-acetyltransferase" evidence="1">
    <location>
        <begin position="5"/>
        <end position="146"/>
    </location>
</feature>
<evidence type="ECO:0000313" key="3">
    <source>
        <dbReference type="Proteomes" id="UP000323632"/>
    </source>
</evidence>
<proteinExistence type="predicted"/>
<evidence type="ECO:0000259" key="1">
    <source>
        <dbReference type="PROSITE" id="PS51186"/>
    </source>
</evidence>
<accession>A0A5M6CM08</accession>
<dbReference type="SUPFAM" id="SSF55729">
    <property type="entry name" value="Acyl-CoA N-acyltransferases (Nat)"/>
    <property type="match status" value="1"/>
</dbReference>
<evidence type="ECO:0000313" key="2">
    <source>
        <dbReference type="EMBL" id="KAA5536251.1"/>
    </source>
</evidence>
<dbReference type="Pfam" id="PF00583">
    <property type="entry name" value="Acetyltransf_1"/>
    <property type="match status" value="1"/>
</dbReference>
<dbReference type="GO" id="GO:0008080">
    <property type="term" value="F:N-acetyltransferase activity"/>
    <property type="evidence" value="ECO:0007669"/>
    <property type="project" value="TreeGrafter"/>
</dbReference>
<dbReference type="EMBL" id="VWSH01000001">
    <property type="protein sequence ID" value="KAA5536251.1"/>
    <property type="molecule type" value="Genomic_DNA"/>
</dbReference>
<dbReference type="GO" id="GO:0007064">
    <property type="term" value="P:mitotic sister chromatid cohesion"/>
    <property type="evidence" value="ECO:0007669"/>
    <property type="project" value="TreeGrafter"/>
</dbReference>
<dbReference type="InterPro" id="IPR016181">
    <property type="entry name" value="Acyl_CoA_acyltransferase"/>
</dbReference>
<dbReference type="Proteomes" id="UP000323632">
    <property type="component" value="Unassembled WGS sequence"/>
</dbReference>
<keyword evidence="3" id="KW-1185">Reference proteome</keyword>